<dbReference type="NCBIfam" id="NF008805">
    <property type="entry name" value="PRK11824.1"/>
    <property type="match status" value="1"/>
</dbReference>
<gene>
    <name evidence="9" type="ORF">UR61_C0015G0001</name>
</gene>
<accession>A0A0G0B8H3</accession>
<evidence type="ECO:0000256" key="2">
    <source>
        <dbReference type="ARBA" id="ARBA00012416"/>
    </source>
</evidence>
<dbReference type="CDD" id="cd02393">
    <property type="entry name" value="KH-I_PNPase"/>
    <property type="match status" value="1"/>
</dbReference>
<keyword evidence="3 9" id="KW-0808">Transferase</keyword>
<dbReference type="InterPro" id="IPR001247">
    <property type="entry name" value="ExoRNase_PH_dom1"/>
</dbReference>
<dbReference type="GO" id="GO:0004654">
    <property type="term" value="F:polyribonucleotide nucleotidyltransferase activity"/>
    <property type="evidence" value="ECO:0007669"/>
    <property type="project" value="UniProtKB-UniRule"/>
</dbReference>
<dbReference type="Proteomes" id="UP000033866">
    <property type="component" value="Unassembled WGS sequence"/>
</dbReference>
<dbReference type="SMART" id="SM00316">
    <property type="entry name" value="S1"/>
    <property type="match status" value="1"/>
</dbReference>
<dbReference type="SUPFAM" id="SSF54211">
    <property type="entry name" value="Ribosomal protein S5 domain 2-like"/>
    <property type="match status" value="2"/>
</dbReference>
<dbReference type="GO" id="GO:0000175">
    <property type="term" value="F:3'-5'-RNA exonuclease activity"/>
    <property type="evidence" value="ECO:0007669"/>
    <property type="project" value="TreeGrafter"/>
</dbReference>
<dbReference type="Pfam" id="PF00575">
    <property type="entry name" value="S1"/>
    <property type="match status" value="1"/>
</dbReference>
<evidence type="ECO:0000313" key="9">
    <source>
        <dbReference type="EMBL" id="KKP65654.1"/>
    </source>
</evidence>
<dbReference type="NCBIfam" id="TIGR03591">
    <property type="entry name" value="polynuc_phos"/>
    <property type="match status" value="1"/>
</dbReference>
<dbReference type="InterPro" id="IPR012162">
    <property type="entry name" value="PNPase"/>
</dbReference>
<proteinExistence type="inferred from homology"/>
<dbReference type="Gene3D" id="2.40.50.140">
    <property type="entry name" value="Nucleic acid-binding proteins"/>
    <property type="match status" value="1"/>
</dbReference>
<dbReference type="GO" id="GO:0006402">
    <property type="term" value="P:mRNA catabolic process"/>
    <property type="evidence" value="ECO:0007669"/>
    <property type="project" value="UniProtKB-UniRule"/>
</dbReference>
<dbReference type="InterPro" id="IPR027408">
    <property type="entry name" value="PNPase/RNase_PH_dom_sf"/>
</dbReference>
<dbReference type="InterPro" id="IPR004088">
    <property type="entry name" value="KH_dom_type_1"/>
</dbReference>
<dbReference type="AlphaFoldDB" id="A0A0G0B8H3"/>
<dbReference type="InterPro" id="IPR036345">
    <property type="entry name" value="ExoRNase_PH_dom2_sf"/>
</dbReference>
<dbReference type="EC" id="2.7.7.8" evidence="2 6"/>
<evidence type="ECO:0000259" key="8">
    <source>
        <dbReference type="PROSITE" id="PS50126"/>
    </source>
</evidence>
<dbReference type="EMBL" id="LBPV01000015">
    <property type="protein sequence ID" value="KKP65654.1"/>
    <property type="molecule type" value="Genomic_DNA"/>
</dbReference>
<name>A0A0G0B8H3_9BACT</name>
<dbReference type="InterPro" id="IPR003029">
    <property type="entry name" value="S1_domain"/>
</dbReference>
<dbReference type="CDD" id="cd11364">
    <property type="entry name" value="RNase_PH_PNPase_2"/>
    <property type="match status" value="1"/>
</dbReference>
<dbReference type="SUPFAM" id="SSF50249">
    <property type="entry name" value="Nucleic acid-binding proteins"/>
    <property type="match status" value="1"/>
</dbReference>
<dbReference type="Pfam" id="PF01138">
    <property type="entry name" value="RNase_PH"/>
    <property type="match status" value="2"/>
</dbReference>
<feature type="domain" description="S1 motif" evidence="8">
    <location>
        <begin position="534"/>
        <end position="602"/>
    </location>
</feature>
<dbReference type="SUPFAM" id="SSF54791">
    <property type="entry name" value="Eukaryotic type KH-domain (KH-domain type I)"/>
    <property type="match status" value="1"/>
</dbReference>
<dbReference type="InterPro" id="IPR020568">
    <property type="entry name" value="Ribosomal_Su5_D2-typ_SF"/>
</dbReference>
<evidence type="ECO:0000256" key="5">
    <source>
        <dbReference type="ARBA" id="ARBA00022884"/>
    </source>
</evidence>
<keyword evidence="5 7" id="KW-0694">RNA-binding</keyword>
<feature type="non-terminal residue" evidence="9">
    <location>
        <position position="1"/>
    </location>
</feature>
<sequence>DDAVLKARMIDRALRSRFPADYRDELSLIVTVMSYDEENDPVLLAINAASVALMNSHAPFDGPVSGVRMGMEENTIKPIYKSIEDVDLVDKMNYVVGGDGKVFTMIDAGCFEIPEEDVLKAMEMSLEEMKLWINAQNEFVKLLDKKDKTYTSFAVSEDLLKDMSEYLGDTLLENLLAGDKEKHEVTKEGVFKKFEGKYTKVLMSEAYEKLLKKTMRKYVAQKSKRADNRDFDEVREMAAEVDLLPRVHGSALFTRGVTQVLSIATLGTLKDAKLVDDMLGEKEKRYMHYYNDLPFAYGDAERVRLSPSRRAIGHGMLAEKALIPVIPSVDDFPYTILVMSEIQGENGSSSMASACGSTLALMAAGVPIRKMVGGIACGLVSEDDGKFHILSDMQGVEDFYGDMDFKVTGTRDGITAVQMDNKMSGLTIEIVKETFEKSKIARMKVLDEMEKAIKESRKELSSFAPKVVRAHIPVEKIGELIGPGGKNIRELTEDTGAEITVEEDGAVNIYAMNQESIDKALKYIKGLSFVPVVGEIYEGKVATIMEYGAFVDIAPGISGLVHVSELADEFVKDVRKFVKEGDIVKVKLVSKERDGKLKLSIKQVGEKPKKEVVKE</sequence>
<dbReference type="InterPro" id="IPR012340">
    <property type="entry name" value="NA-bd_OB-fold"/>
</dbReference>
<dbReference type="GO" id="GO:0003723">
    <property type="term" value="F:RNA binding"/>
    <property type="evidence" value="ECO:0007669"/>
    <property type="project" value="UniProtKB-UniRule"/>
</dbReference>
<dbReference type="FunFam" id="3.30.1370.10:FF:000001">
    <property type="entry name" value="Polyribonucleotide nucleotidyltransferase"/>
    <property type="match status" value="1"/>
</dbReference>
<dbReference type="PROSITE" id="PS50084">
    <property type="entry name" value="KH_TYPE_1"/>
    <property type="match status" value="1"/>
</dbReference>
<comment type="caution">
    <text evidence="9">The sequence shown here is derived from an EMBL/GenBank/DDBJ whole genome shotgun (WGS) entry which is preliminary data.</text>
</comment>
<dbReference type="SUPFAM" id="SSF55666">
    <property type="entry name" value="Ribonuclease PH domain 2-like"/>
    <property type="match status" value="2"/>
</dbReference>
<dbReference type="InterPro" id="IPR036612">
    <property type="entry name" value="KH_dom_type_1_sf"/>
</dbReference>
<dbReference type="Pfam" id="PF00013">
    <property type="entry name" value="KH_1"/>
    <property type="match status" value="1"/>
</dbReference>
<dbReference type="PANTHER" id="PTHR11252">
    <property type="entry name" value="POLYRIBONUCLEOTIDE NUCLEOTIDYLTRANSFERASE"/>
    <property type="match status" value="1"/>
</dbReference>
<evidence type="ECO:0000256" key="1">
    <source>
        <dbReference type="ARBA" id="ARBA00007404"/>
    </source>
</evidence>
<reference evidence="9 10" key="1">
    <citation type="journal article" date="2015" name="Nature">
        <title>rRNA introns, odd ribosomes, and small enigmatic genomes across a large radiation of phyla.</title>
        <authorList>
            <person name="Brown C.T."/>
            <person name="Hug L.A."/>
            <person name="Thomas B.C."/>
            <person name="Sharon I."/>
            <person name="Castelle C.J."/>
            <person name="Singh A."/>
            <person name="Wilkins M.J."/>
            <person name="Williams K.H."/>
            <person name="Banfield J.F."/>
        </authorList>
    </citation>
    <scope>NUCLEOTIDE SEQUENCE [LARGE SCALE GENOMIC DNA]</scope>
</reference>
<organism evidence="9 10">
    <name type="scientific">candidate division WS6 bacterium GW2011_GWE1_34_7</name>
    <dbReference type="NCBI Taxonomy" id="1619093"/>
    <lineage>
        <taxon>Bacteria</taxon>
        <taxon>Candidatus Dojkabacteria</taxon>
    </lineage>
</organism>
<evidence type="ECO:0000313" key="10">
    <source>
        <dbReference type="Proteomes" id="UP000033866"/>
    </source>
</evidence>
<dbReference type="Gene3D" id="3.30.1370.10">
    <property type="entry name" value="K Homology domain, type 1"/>
    <property type="match status" value="1"/>
</dbReference>
<comment type="similarity">
    <text evidence="1">Belongs to the polyribonucleotide nucleotidyltransferase family.</text>
</comment>
<dbReference type="PROSITE" id="PS50126">
    <property type="entry name" value="S1"/>
    <property type="match status" value="1"/>
</dbReference>
<dbReference type="GO" id="GO:0005829">
    <property type="term" value="C:cytosol"/>
    <property type="evidence" value="ECO:0007669"/>
    <property type="project" value="TreeGrafter"/>
</dbReference>
<dbReference type="InterPro" id="IPR004087">
    <property type="entry name" value="KH_dom"/>
</dbReference>
<dbReference type="PATRIC" id="fig|1619093.3.peg.194"/>
<dbReference type="Gene3D" id="3.30.230.70">
    <property type="entry name" value="GHMP Kinase, N-terminal domain"/>
    <property type="match status" value="2"/>
</dbReference>
<keyword evidence="4" id="KW-0548">Nucleotidyltransferase</keyword>
<protein>
    <recommendedName>
        <fullName evidence="2 6">Polyribonucleotide nucleotidyltransferase</fullName>
        <ecNumber evidence="2 6">2.7.7.8</ecNumber>
    </recommendedName>
</protein>
<evidence type="ECO:0000256" key="3">
    <source>
        <dbReference type="ARBA" id="ARBA00022679"/>
    </source>
</evidence>
<evidence type="ECO:0000256" key="4">
    <source>
        <dbReference type="ARBA" id="ARBA00022695"/>
    </source>
</evidence>
<dbReference type="PANTHER" id="PTHR11252:SF0">
    <property type="entry name" value="POLYRIBONUCLEOTIDE NUCLEOTIDYLTRANSFERASE 1, MITOCHONDRIAL"/>
    <property type="match status" value="1"/>
</dbReference>
<evidence type="ECO:0000256" key="7">
    <source>
        <dbReference type="PROSITE-ProRule" id="PRU00117"/>
    </source>
</evidence>
<evidence type="ECO:0000256" key="6">
    <source>
        <dbReference type="NCBIfam" id="TIGR03591"/>
    </source>
</evidence>
<dbReference type="SMART" id="SM00322">
    <property type="entry name" value="KH"/>
    <property type="match status" value="1"/>
</dbReference>